<feature type="domain" description="Pyrroline-5-carboxylate reductase dimerisation" evidence="8">
    <location>
        <begin position="162"/>
        <end position="267"/>
    </location>
</feature>
<dbReference type="Proteomes" id="UP000531231">
    <property type="component" value="Unassembled WGS sequence"/>
</dbReference>
<keyword evidence="4" id="KW-0028">Amino-acid biosynthesis</keyword>
<dbReference type="PANTHER" id="PTHR11645">
    <property type="entry name" value="PYRROLINE-5-CARBOXYLATE REDUCTASE"/>
    <property type="match status" value="1"/>
</dbReference>
<keyword evidence="4" id="KW-0963">Cytoplasm</keyword>
<dbReference type="InterPro" id="IPR036291">
    <property type="entry name" value="NAD(P)-bd_dom_sf"/>
</dbReference>
<comment type="pathway">
    <text evidence="4">Amino-acid biosynthesis; L-proline biosynthesis; L-proline from L-glutamate 5-semialdehyde: step 1/1.</text>
</comment>
<comment type="catalytic activity">
    <reaction evidence="4">
        <text>L-proline + NAD(+) = (S)-1-pyrroline-5-carboxylate + NADH + 2 H(+)</text>
        <dbReference type="Rhea" id="RHEA:14105"/>
        <dbReference type="ChEBI" id="CHEBI:15378"/>
        <dbReference type="ChEBI" id="CHEBI:17388"/>
        <dbReference type="ChEBI" id="CHEBI:57540"/>
        <dbReference type="ChEBI" id="CHEBI:57945"/>
        <dbReference type="ChEBI" id="CHEBI:60039"/>
        <dbReference type="EC" id="1.5.1.2"/>
    </reaction>
</comment>
<dbReference type="SUPFAM" id="SSF51735">
    <property type="entry name" value="NAD(P)-binding Rossmann-fold domains"/>
    <property type="match status" value="1"/>
</dbReference>
<evidence type="ECO:0000313" key="10">
    <source>
        <dbReference type="Proteomes" id="UP000531231"/>
    </source>
</evidence>
<evidence type="ECO:0000259" key="7">
    <source>
        <dbReference type="Pfam" id="PF03807"/>
    </source>
</evidence>
<dbReference type="Gene3D" id="1.10.3730.10">
    <property type="entry name" value="ProC C-terminal domain-like"/>
    <property type="match status" value="1"/>
</dbReference>
<dbReference type="HAMAP" id="MF_01925">
    <property type="entry name" value="P5C_reductase"/>
    <property type="match status" value="1"/>
</dbReference>
<evidence type="ECO:0000256" key="1">
    <source>
        <dbReference type="ARBA" id="ARBA00005525"/>
    </source>
</evidence>
<feature type="domain" description="Pyrroline-5-carboxylate reductase catalytic N-terminal" evidence="7">
    <location>
        <begin position="6"/>
        <end position="98"/>
    </location>
</feature>
<keyword evidence="2 4" id="KW-0521">NADP</keyword>
<keyword evidence="3 4" id="KW-0560">Oxidoreductase</keyword>
<protein>
    <recommendedName>
        <fullName evidence="4 5">Pyrroline-5-carboxylate reductase</fullName>
        <shortName evidence="4">P5C reductase</shortName>
        <shortName evidence="4">P5CR</shortName>
        <ecNumber evidence="4 5">1.5.1.2</ecNumber>
    </recommendedName>
    <alternativeName>
        <fullName evidence="4">PCA reductase</fullName>
    </alternativeName>
</protein>
<feature type="binding site" evidence="6">
    <location>
        <begin position="70"/>
        <end position="73"/>
    </location>
    <ligand>
        <name>NADP(+)</name>
        <dbReference type="ChEBI" id="CHEBI:58349"/>
    </ligand>
</feature>
<dbReference type="Pfam" id="PF03807">
    <property type="entry name" value="F420_oxidored"/>
    <property type="match status" value="1"/>
</dbReference>
<dbReference type="PANTHER" id="PTHR11645:SF0">
    <property type="entry name" value="PYRROLINE-5-CARBOXYLATE REDUCTASE 3"/>
    <property type="match status" value="1"/>
</dbReference>
<evidence type="ECO:0000256" key="6">
    <source>
        <dbReference type="PIRSR" id="PIRSR000193-1"/>
    </source>
</evidence>
<dbReference type="InterPro" id="IPR000304">
    <property type="entry name" value="Pyrroline-COOH_reductase"/>
</dbReference>
<dbReference type="SUPFAM" id="SSF48179">
    <property type="entry name" value="6-phosphogluconate dehydrogenase C-terminal domain-like"/>
    <property type="match status" value="1"/>
</dbReference>
<comment type="function">
    <text evidence="4">Catalyzes the reduction of 1-pyrroline-5-carboxylate (PCA) to L-proline.</text>
</comment>
<evidence type="ECO:0000256" key="3">
    <source>
        <dbReference type="ARBA" id="ARBA00023002"/>
    </source>
</evidence>
<comment type="similarity">
    <text evidence="1 4">Belongs to the pyrroline-5-carboxylate reductase family.</text>
</comment>
<dbReference type="GO" id="GO:0055129">
    <property type="term" value="P:L-proline biosynthetic process"/>
    <property type="evidence" value="ECO:0007669"/>
    <property type="project" value="UniProtKB-UniRule"/>
</dbReference>
<dbReference type="UniPathway" id="UPA00098">
    <property type="reaction ID" value="UER00361"/>
</dbReference>
<dbReference type="InterPro" id="IPR028939">
    <property type="entry name" value="P5C_Rdtase_cat_N"/>
</dbReference>
<name>A0A7W8END6_9HYPH</name>
<dbReference type="EC" id="1.5.1.2" evidence="4 5"/>
<evidence type="ECO:0000256" key="2">
    <source>
        <dbReference type="ARBA" id="ARBA00022857"/>
    </source>
</evidence>
<dbReference type="GO" id="GO:0004735">
    <property type="term" value="F:pyrroline-5-carboxylate reductase activity"/>
    <property type="evidence" value="ECO:0007669"/>
    <property type="project" value="UniProtKB-UniRule"/>
</dbReference>
<dbReference type="RefSeq" id="WP_151158431.1">
    <property type="nucleotide sequence ID" value="NZ_JACHIL010000001.1"/>
</dbReference>
<dbReference type="PIRSF" id="PIRSF000193">
    <property type="entry name" value="Pyrrol-5-carb_rd"/>
    <property type="match status" value="1"/>
</dbReference>
<comment type="subcellular location">
    <subcellularLocation>
        <location evidence="4">Cytoplasm</location>
    </subcellularLocation>
</comment>
<gene>
    <name evidence="4" type="primary">proC</name>
    <name evidence="9" type="ORF">HNQ68_000273</name>
</gene>
<dbReference type="InterPro" id="IPR029036">
    <property type="entry name" value="P5CR_dimer"/>
</dbReference>
<evidence type="ECO:0000256" key="4">
    <source>
        <dbReference type="HAMAP-Rule" id="MF_01925"/>
    </source>
</evidence>
<dbReference type="GO" id="GO:0005737">
    <property type="term" value="C:cytoplasm"/>
    <property type="evidence" value="ECO:0007669"/>
    <property type="project" value="UniProtKB-SubCell"/>
</dbReference>
<proteinExistence type="inferred from homology"/>
<reference evidence="9 10" key="1">
    <citation type="submission" date="2020-08" db="EMBL/GenBank/DDBJ databases">
        <title>Genomic Encyclopedia of Type Strains, Phase IV (KMG-IV): sequencing the most valuable type-strain genomes for metagenomic binning, comparative biology and taxonomic classification.</title>
        <authorList>
            <person name="Goeker M."/>
        </authorList>
    </citation>
    <scope>NUCLEOTIDE SEQUENCE [LARGE SCALE GENOMIC DNA]</scope>
    <source>
        <strain evidence="9 10">DSM 25620</strain>
    </source>
</reference>
<dbReference type="Gene3D" id="3.40.50.720">
    <property type="entry name" value="NAD(P)-binding Rossmann-like Domain"/>
    <property type="match status" value="1"/>
</dbReference>
<comment type="caution">
    <text evidence="9">The sequence shown here is derived from an EMBL/GenBank/DDBJ whole genome shotgun (WGS) entry which is preliminary data.</text>
</comment>
<dbReference type="AlphaFoldDB" id="A0A7W8END6"/>
<dbReference type="NCBIfam" id="TIGR00112">
    <property type="entry name" value="proC"/>
    <property type="match status" value="1"/>
</dbReference>
<dbReference type="FunFam" id="1.10.3730.10:FF:000001">
    <property type="entry name" value="Pyrroline-5-carboxylate reductase"/>
    <property type="match status" value="1"/>
</dbReference>
<sequence>MANNTVVLVGCGNMGFAMLQGWLSSGKLQPSDVTVVEPADTLRERATKLGVKALPDSTGITGSPQLIIIAVKPQVIQDILPAYKNYASASAFLSVAAGTPVALFEKILGAQAAIIRCMPNTPAAIGKGMMVTFANSNVQADVMRFTEELLETSGQVAQVKDENLMDAVTAISGSGPAYVFHFIECLTQAGITAGLPQDIAAMLAMQTVYGAGALAAASTDTPSQLRINVTSPNGTTAAALEVLMGDNRLQNLVSEAVEAARNRSVELGKS</sequence>
<dbReference type="InterPro" id="IPR008927">
    <property type="entry name" value="6-PGluconate_DH-like_C_sf"/>
</dbReference>
<evidence type="ECO:0000256" key="5">
    <source>
        <dbReference type="NCBIfam" id="TIGR00112"/>
    </source>
</evidence>
<dbReference type="Pfam" id="PF14748">
    <property type="entry name" value="P5CR_dimer"/>
    <property type="match status" value="1"/>
</dbReference>
<evidence type="ECO:0000313" key="9">
    <source>
        <dbReference type="EMBL" id="MBB5089761.1"/>
    </source>
</evidence>
<keyword evidence="10" id="KW-1185">Reference proteome</keyword>
<dbReference type="EMBL" id="JACHIL010000001">
    <property type="protein sequence ID" value="MBB5089761.1"/>
    <property type="molecule type" value="Genomic_DNA"/>
</dbReference>
<accession>A0A7W8END6</accession>
<evidence type="ECO:0000259" key="8">
    <source>
        <dbReference type="Pfam" id="PF14748"/>
    </source>
</evidence>
<organism evidence="9 10">
    <name type="scientific">Pseudochrobactrum saccharolyticum</name>
    <dbReference type="NCBI Taxonomy" id="354352"/>
    <lineage>
        <taxon>Bacteria</taxon>
        <taxon>Pseudomonadati</taxon>
        <taxon>Pseudomonadota</taxon>
        <taxon>Alphaproteobacteria</taxon>
        <taxon>Hyphomicrobiales</taxon>
        <taxon>Brucellaceae</taxon>
        <taxon>Pseudochrobactrum</taxon>
    </lineage>
</organism>
<comment type="catalytic activity">
    <reaction evidence="4">
        <text>L-proline + NADP(+) = (S)-1-pyrroline-5-carboxylate + NADPH + 2 H(+)</text>
        <dbReference type="Rhea" id="RHEA:14109"/>
        <dbReference type="ChEBI" id="CHEBI:15378"/>
        <dbReference type="ChEBI" id="CHEBI:17388"/>
        <dbReference type="ChEBI" id="CHEBI:57783"/>
        <dbReference type="ChEBI" id="CHEBI:58349"/>
        <dbReference type="ChEBI" id="CHEBI:60039"/>
        <dbReference type="EC" id="1.5.1.2"/>
    </reaction>
</comment>
<keyword evidence="4" id="KW-0641">Proline biosynthesis</keyword>